<protein>
    <submittedName>
        <fullName evidence="15">3-hydroxyacyl-CoA dehydrogenase/enoyl-CoA hydratase/3-hydroxybutyryl-CoA epimerase</fullName>
        <ecNumber evidence="15">1.1.1.35</ecNumber>
        <ecNumber evidence="15">4.2.1.17</ecNumber>
        <ecNumber evidence="15">5.1.2.3</ecNumber>
    </submittedName>
</protein>
<dbReference type="GO" id="GO:0008692">
    <property type="term" value="F:3-hydroxybutyryl-CoA epimerase activity"/>
    <property type="evidence" value="ECO:0007669"/>
    <property type="project" value="UniProtKB-EC"/>
</dbReference>
<keyword evidence="16" id="KW-1185">Reference proteome</keyword>
<dbReference type="Proteomes" id="UP000550714">
    <property type="component" value="Unassembled WGS sequence"/>
</dbReference>
<dbReference type="EC" id="1.1.1.35" evidence="15"/>
<keyword evidence="11" id="KW-0511">Multifunctional enzyme</keyword>
<dbReference type="Gene3D" id="3.90.226.10">
    <property type="entry name" value="2-enoyl-CoA Hydratase, Chain A, domain 1"/>
    <property type="match status" value="1"/>
</dbReference>
<keyword evidence="6" id="KW-0442">Lipid degradation</keyword>
<keyword evidence="5" id="KW-0276">Fatty acid metabolism</keyword>
<comment type="similarity">
    <text evidence="3">In the central section; belongs to the 3-hydroxyacyl-CoA dehydrogenase family.</text>
</comment>
<dbReference type="UniPathway" id="UPA00659"/>
<evidence type="ECO:0000256" key="7">
    <source>
        <dbReference type="ARBA" id="ARBA00023002"/>
    </source>
</evidence>
<evidence type="ECO:0000256" key="2">
    <source>
        <dbReference type="ARBA" id="ARBA00005086"/>
    </source>
</evidence>
<evidence type="ECO:0000256" key="8">
    <source>
        <dbReference type="ARBA" id="ARBA00023027"/>
    </source>
</evidence>
<comment type="similarity">
    <text evidence="4">Belongs to the 3-hydroxyacyl-CoA dehydrogenase family.</text>
</comment>
<keyword evidence="10 15" id="KW-0456">Lyase</keyword>
<evidence type="ECO:0000256" key="9">
    <source>
        <dbReference type="ARBA" id="ARBA00023098"/>
    </source>
</evidence>
<dbReference type="InterPro" id="IPR036291">
    <property type="entry name" value="NAD(P)-bd_dom_sf"/>
</dbReference>
<dbReference type="FunFam" id="3.90.226.10:FF:000047">
    <property type="entry name" value="Probable 3-hydroxyacyl-CoA dehydrogenase"/>
    <property type="match status" value="1"/>
</dbReference>
<evidence type="ECO:0000313" key="15">
    <source>
        <dbReference type="EMBL" id="MBB3052978.1"/>
    </source>
</evidence>
<dbReference type="PANTHER" id="PTHR43612:SF3">
    <property type="entry name" value="TRIFUNCTIONAL ENZYME SUBUNIT ALPHA, MITOCHONDRIAL"/>
    <property type="match status" value="1"/>
</dbReference>
<evidence type="ECO:0000256" key="3">
    <source>
        <dbReference type="ARBA" id="ARBA00007005"/>
    </source>
</evidence>
<evidence type="ECO:0000256" key="12">
    <source>
        <dbReference type="ARBA" id="ARBA00049556"/>
    </source>
</evidence>
<dbReference type="PANTHER" id="PTHR43612">
    <property type="entry name" value="TRIFUNCTIONAL ENZYME SUBUNIT ALPHA"/>
    <property type="match status" value="1"/>
</dbReference>
<dbReference type="SUPFAM" id="SSF48179">
    <property type="entry name" value="6-phosphogluconate dehydrogenase C-terminal domain-like"/>
    <property type="match status" value="2"/>
</dbReference>
<name>A0A839S5I2_9PSEU</name>
<feature type="domain" description="3-hydroxyacyl-CoA dehydrogenase C-terminal" evidence="13">
    <location>
        <begin position="504"/>
        <end position="604"/>
    </location>
</feature>
<dbReference type="Gene3D" id="1.10.1040.50">
    <property type="match status" value="1"/>
</dbReference>
<dbReference type="InterPro" id="IPR029045">
    <property type="entry name" value="ClpP/crotonase-like_dom_sf"/>
</dbReference>
<dbReference type="Pfam" id="PF02737">
    <property type="entry name" value="3HCDH_N"/>
    <property type="match status" value="1"/>
</dbReference>
<dbReference type="FunFam" id="3.40.50.720:FF:000009">
    <property type="entry name" value="Fatty oxidation complex, alpha subunit"/>
    <property type="match status" value="1"/>
</dbReference>
<dbReference type="Pfam" id="PF00378">
    <property type="entry name" value="ECH_1"/>
    <property type="match status" value="1"/>
</dbReference>
<sequence>MTEAKTIRWEQDSDGIVTLTMDDPKQSANTMNADYRESMGVVLDRLESEKDSITGVVLTSAKKTFFAGGDLNDLIKATPDDAAEITEASNELKGQLRRLETLGKPVVAAVNGAALGGGLEIALACHRRIVADVKGTAIGLPEVSLGLLPGGGGIVRTVRLLGIQSAIMNVLVQGQRHRPAKALELGLVDELVSSVDELLPKAKAWIKENPEGGVQPWDQKGFKIPGGSPSNPKFAANLPAFPANLRKQLKGAPMPAPRAILSAAVEGAQVDVDTAALIETRYFVSLVTGQVAKNMTKAFFFDLQAINAGESRPDGHEQYQAKKVGVLGAGMMGAAIAYVSAKAGIDVVLKDVSQENAEKGKGYAAKLEEKALKRGKTTQEKSDALLGRITPTADPADLKGVDFVIEAVFESTELKHKVFQEIEDVVNPDAVLGSNTSTLPITGLAEGVQRQEDFIGIHFFSPVDKMPLVEIIRGEKTSDATLAKVFDYTLQIKKTPIVVNDSRGFFTSRVIGTFINEAVAALGEGVEPATIEQAGAQAGYPAPPLQLMDELTLTLPRKIRLETKEAVEAAGGTWEAHPSEAIIDRMIDEYDRKGRSTGSGFYEYDDEGNRTQLWPGLRDAFDSGSGDVPFEDLKERMLFAEALETVKCFDEGVLNTVEDANIGSIMGIGFPPWTGGVIQYINGYEGGLKGFVARSKELAARYGNHFEPPASLVAKAEKGEIYE</sequence>
<dbReference type="EC" id="5.1.2.3" evidence="15"/>
<dbReference type="GO" id="GO:0070403">
    <property type="term" value="F:NAD+ binding"/>
    <property type="evidence" value="ECO:0007669"/>
    <property type="project" value="InterPro"/>
</dbReference>
<dbReference type="EMBL" id="JACHWU010000006">
    <property type="protein sequence ID" value="MBB3052978.1"/>
    <property type="molecule type" value="Genomic_DNA"/>
</dbReference>
<dbReference type="InterPro" id="IPR001753">
    <property type="entry name" value="Enoyl-CoA_hydra/iso"/>
</dbReference>
<evidence type="ECO:0000256" key="1">
    <source>
        <dbReference type="ARBA" id="ARBA00005005"/>
    </source>
</evidence>
<keyword evidence="8" id="KW-0520">NAD</keyword>
<dbReference type="Gene3D" id="3.40.50.720">
    <property type="entry name" value="NAD(P)-binding Rossmann-like Domain"/>
    <property type="match status" value="1"/>
</dbReference>
<accession>A0A839S5I2</accession>
<dbReference type="RefSeq" id="WP_183658238.1">
    <property type="nucleotide sequence ID" value="NZ_JACHWU010000006.1"/>
</dbReference>
<comment type="pathway">
    <text evidence="2">Lipid metabolism; butanoate metabolism.</text>
</comment>
<dbReference type="InterPro" id="IPR006176">
    <property type="entry name" value="3-OHacyl-CoA_DH_NAD-bd"/>
</dbReference>
<dbReference type="SUPFAM" id="SSF52096">
    <property type="entry name" value="ClpP/crotonase"/>
    <property type="match status" value="1"/>
</dbReference>
<dbReference type="GO" id="GO:0004300">
    <property type="term" value="F:enoyl-CoA hydratase activity"/>
    <property type="evidence" value="ECO:0007669"/>
    <property type="project" value="UniProtKB-EC"/>
</dbReference>
<dbReference type="SUPFAM" id="SSF51735">
    <property type="entry name" value="NAD(P)-binding Rossmann-fold domains"/>
    <property type="match status" value="1"/>
</dbReference>
<keyword evidence="7 15" id="KW-0560">Oxidoreductase</keyword>
<reference evidence="15 16" key="1">
    <citation type="submission" date="2020-08" db="EMBL/GenBank/DDBJ databases">
        <title>Genomic Encyclopedia of Type Strains, Phase III (KMG-III): the genomes of soil and plant-associated and newly described type strains.</title>
        <authorList>
            <person name="Whitman W."/>
        </authorList>
    </citation>
    <scope>NUCLEOTIDE SEQUENCE [LARGE SCALE GENOMIC DNA]</scope>
    <source>
        <strain evidence="15 16">CECT 8577</strain>
    </source>
</reference>
<dbReference type="FunFam" id="1.10.1040.50:FF:000005">
    <property type="entry name" value="Probable 3-hydroxyacyl-CoA dehydrogenase"/>
    <property type="match status" value="1"/>
</dbReference>
<keyword evidence="15" id="KW-0413">Isomerase</keyword>
<dbReference type="CDD" id="cd06558">
    <property type="entry name" value="crotonase-like"/>
    <property type="match status" value="1"/>
</dbReference>
<evidence type="ECO:0000256" key="4">
    <source>
        <dbReference type="ARBA" id="ARBA00009463"/>
    </source>
</evidence>
<proteinExistence type="inferred from homology"/>
<evidence type="ECO:0000256" key="5">
    <source>
        <dbReference type="ARBA" id="ARBA00022832"/>
    </source>
</evidence>
<evidence type="ECO:0000259" key="14">
    <source>
        <dbReference type="Pfam" id="PF02737"/>
    </source>
</evidence>
<dbReference type="GO" id="GO:0006635">
    <property type="term" value="P:fatty acid beta-oxidation"/>
    <property type="evidence" value="ECO:0007669"/>
    <property type="project" value="UniProtKB-UniPathway"/>
</dbReference>
<keyword evidence="9" id="KW-0443">Lipid metabolism</keyword>
<evidence type="ECO:0000256" key="11">
    <source>
        <dbReference type="ARBA" id="ARBA00023268"/>
    </source>
</evidence>
<evidence type="ECO:0000256" key="10">
    <source>
        <dbReference type="ARBA" id="ARBA00023239"/>
    </source>
</evidence>
<dbReference type="InterPro" id="IPR050136">
    <property type="entry name" value="FA_oxidation_alpha_subunit"/>
</dbReference>
<feature type="domain" description="3-hydroxyacyl-CoA dehydrogenase NAD binding" evidence="14">
    <location>
        <begin position="323"/>
        <end position="501"/>
    </location>
</feature>
<evidence type="ECO:0000256" key="6">
    <source>
        <dbReference type="ARBA" id="ARBA00022963"/>
    </source>
</evidence>
<gene>
    <name evidence="15" type="ORF">FHS23_004021</name>
</gene>
<comment type="catalytic activity">
    <reaction evidence="12">
        <text>a (3S)-3-hydroxyacyl-CoA + NAD(+) = a 3-oxoacyl-CoA + NADH + H(+)</text>
        <dbReference type="Rhea" id="RHEA:22432"/>
        <dbReference type="ChEBI" id="CHEBI:15378"/>
        <dbReference type="ChEBI" id="CHEBI:57318"/>
        <dbReference type="ChEBI" id="CHEBI:57540"/>
        <dbReference type="ChEBI" id="CHEBI:57945"/>
        <dbReference type="ChEBI" id="CHEBI:90726"/>
        <dbReference type="EC" id="1.1.1.35"/>
    </reaction>
</comment>
<dbReference type="Pfam" id="PF00725">
    <property type="entry name" value="3HCDH"/>
    <property type="match status" value="1"/>
</dbReference>
<dbReference type="InterPro" id="IPR006108">
    <property type="entry name" value="3HC_DH_C"/>
</dbReference>
<dbReference type="GO" id="GO:0016509">
    <property type="term" value="F:long-chain (3S)-3-hydroxyacyl-CoA dehydrogenase (NAD+) activity"/>
    <property type="evidence" value="ECO:0007669"/>
    <property type="project" value="TreeGrafter"/>
</dbReference>
<comment type="caution">
    <text evidence="15">The sequence shown here is derived from an EMBL/GenBank/DDBJ whole genome shotgun (WGS) entry which is preliminary data.</text>
</comment>
<evidence type="ECO:0000313" key="16">
    <source>
        <dbReference type="Proteomes" id="UP000550714"/>
    </source>
</evidence>
<organism evidence="15 16">
    <name type="scientific">Prauserella isguenensis</name>
    <dbReference type="NCBI Taxonomy" id="1470180"/>
    <lineage>
        <taxon>Bacteria</taxon>
        <taxon>Bacillati</taxon>
        <taxon>Actinomycetota</taxon>
        <taxon>Actinomycetes</taxon>
        <taxon>Pseudonocardiales</taxon>
        <taxon>Pseudonocardiaceae</taxon>
        <taxon>Prauserella</taxon>
    </lineage>
</organism>
<dbReference type="AlphaFoldDB" id="A0A839S5I2"/>
<comment type="pathway">
    <text evidence="1">Lipid metabolism; fatty acid beta-oxidation.</text>
</comment>
<dbReference type="InterPro" id="IPR008927">
    <property type="entry name" value="6-PGluconate_DH-like_C_sf"/>
</dbReference>
<evidence type="ECO:0000259" key="13">
    <source>
        <dbReference type="Pfam" id="PF00725"/>
    </source>
</evidence>
<dbReference type="EC" id="4.2.1.17" evidence="15"/>